<evidence type="ECO:0000313" key="10">
    <source>
        <dbReference type="Proteomes" id="UP000290900"/>
    </source>
</evidence>
<dbReference type="GO" id="GO:0005789">
    <property type="term" value="C:endoplasmic reticulum membrane"/>
    <property type="evidence" value="ECO:0007669"/>
    <property type="project" value="UniProtKB-SubCell"/>
</dbReference>
<organism evidence="9 10">
    <name type="scientific">Brettanomyces naardenensis</name>
    <name type="common">Yeast</name>
    <dbReference type="NCBI Taxonomy" id="13370"/>
    <lineage>
        <taxon>Eukaryota</taxon>
        <taxon>Fungi</taxon>
        <taxon>Dikarya</taxon>
        <taxon>Ascomycota</taxon>
        <taxon>Saccharomycotina</taxon>
        <taxon>Pichiomycetes</taxon>
        <taxon>Pichiales</taxon>
        <taxon>Pichiaceae</taxon>
        <taxon>Brettanomyces</taxon>
    </lineage>
</organism>
<comment type="subcellular location">
    <subcellularLocation>
        <location evidence="1">Endoplasmic reticulum membrane</location>
        <topology evidence="1">Multi-pass membrane protein</topology>
    </subcellularLocation>
</comment>
<keyword evidence="6 8" id="KW-0472">Membrane</keyword>
<dbReference type="GO" id="GO:0005773">
    <property type="term" value="C:vacuole"/>
    <property type="evidence" value="ECO:0007669"/>
    <property type="project" value="GOC"/>
</dbReference>
<evidence type="ECO:0000256" key="5">
    <source>
        <dbReference type="ARBA" id="ARBA00022989"/>
    </source>
</evidence>
<evidence type="ECO:0000256" key="1">
    <source>
        <dbReference type="ARBA" id="ARBA00004477"/>
    </source>
</evidence>
<feature type="transmembrane region" description="Helical" evidence="8">
    <location>
        <begin position="20"/>
        <end position="38"/>
    </location>
</feature>
<gene>
    <name evidence="9" type="ORF">BRENAR_LOCUS3752</name>
</gene>
<evidence type="ECO:0000256" key="4">
    <source>
        <dbReference type="ARBA" id="ARBA00022824"/>
    </source>
</evidence>
<protein>
    <submittedName>
        <fullName evidence="9">DEKNAAC104139</fullName>
    </submittedName>
</protein>
<keyword evidence="5 8" id="KW-1133">Transmembrane helix</keyword>
<dbReference type="InParanoid" id="A0A448YQ38"/>
<evidence type="ECO:0000256" key="2">
    <source>
        <dbReference type="ARBA" id="ARBA00009950"/>
    </source>
</evidence>
<comment type="similarity">
    <text evidence="2">Belongs to the TMEM208 family.</text>
</comment>
<evidence type="ECO:0000256" key="7">
    <source>
        <dbReference type="SAM" id="MobiDB-lite"/>
    </source>
</evidence>
<dbReference type="Pfam" id="PF05620">
    <property type="entry name" value="TMEM208_SND2"/>
    <property type="match status" value="1"/>
</dbReference>
<feature type="region of interest" description="Disordered" evidence="7">
    <location>
        <begin position="141"/>
        <end position="172"/>
    </location>
</feature>
<dbReference type="PANTHER" id="PTHR13505">
    <property type="entry name" value="TRANSMEMBRANE PROTEIN 208"/>
    <property type="match status" value="1"/>
</dbReference>
<keyword evidence="4" id="KW-0256">Endoplasmic reticulum</keyword>
<keyword evidence="10" id="KW-1185">Reference proteome</keyword>
<name>A0A448YQ38_BRENA</name>
<dbReference type="GO" id="GO:0006624">
    <property type="term" value="P:vacuolar protein processing"/>
    <property type="evidence" value="ECO:0007669"/>
    <property type="project" value="TreeGrafter"/>
</dbReference>
<dbReference type="AlphaFoldDB" id="A0A448YQ38"/>
<dbReference type="InterPro" id="IPR008506">
    <property type="entry name" value="SND2/TMEM208"/>
</dbReference>
<dbReference type="PANTHER" id="PTHR13505:SF7">
    <property type="entry name" value="TRANSMEMBRANE PROTEIN 208"/>
    <property type="match status" value="1"/>
</dbReference>
<evidence type="ECO:0000256" key="3">
    <source>
        <dbReference type="ARBA" id="ARBA00022692"/>
    </source>
</evidence>
<keyword evidence="3 8" id="KW-0812">Transmembrane</keyword>
<accession>A0A448YQ38</accession>
<dbReference type="STRING" id="13370.A0A448YQ38"/>
<feature type="transmembrane region" description="Helical" evidence="8">
    <location>
        <begin position="117"/>
        <end position="136"/>
    </location>
</feature>
<evidence type="ECO:0000256" key="6">
    <source>
        <dbReference type="ARBA" id="ARBA00023136"/>
    </source>
</evidence>
<dbReference type="EMBL" id="CAACVR010000034">
    <property type="protein sequence ID" value="VEU23021.1"/>
    <property type="molecule type" value="Genomic_DNA"/>
</dbReference>
<sequence>MAGAAQKKQAQHNVQALKEIHIISIVVNLLSLLSLFLLGRPSNWKPYFVFSIPGWACEYAVERLGRPKYREDRGYQVLTTAGEDLRQAGLTEYMFDIFYLTAASNILMCLFGSNKVWWILLLVPIYAIYKLVGLWMKFRGSSARPSADTPLEEPKSKRQQKREARGNRPRYR</sequence>
<reference evidence="9 10" key="1">
    <citation type="submission" date="2018-12" db="EMBL/GenBank/DDBJ databases">
        <authorList>
            <person name="Tiukova I."/>
            <person name="Dainat J."/>
        </authorList>
    </citation>
    <scope>NUCLEOTIDE SEQUENCE [LARGE SCALE GENOMIC DNA]</scope>
</reference>
<dbReference type="Proteomes" id="UP000290900">
    <property type="component" value="Unassembled WGS sequence"/>
</dbReference>
<evidence type="ECO:0000313" key="9">
    <source>
        <dbReference type="EMBL" id="VEU23021.1"/>
    </source>
</evidence>
<feature type="compositionally biased region" description="Basic and acidic residues" evidence="7">
    <location>
        <begin position="152"/>
        <end position="166"/>
    </location>
</feature>
<dbReference type="FunCoup" id="A0A448YQ38">
    <property type="interactions" value="141"/>
</dbReference>
<proteinExistence type="inferred from homology"/>
<evidence type="ECO:0000256" key="8">
    <source>
        <dbReference type="SAM" id="Phobius"/>
    </source>
</evidence>
<dbReference type="OrthoDB" id="10012212at2759"/>